<comment type="caution">
    <text evidence="3">The sequence shown here is derived from an EMBL/GenBank/DDBJ whole genome shotgun (WGS) entry which is preliminary data.</text>
</comment>
<dbReference type="EMBL" id="JAIWQS010000008">
    <property type="protein sequence ID" value="KAJ8899735.1"/>
    <property type="molecule type" value="Genomic_DNA"/>
</dbReference>
<accession>A0AAV8UBE1</accession>
<sequence length="173" mass="18534">MMVTTESFCSDLMTSSLSSRGFTVFAHALHAHNVTTTAARLTFLAPPDSALVNRVLNNDSLHGHITAAGALPYQSLLALPPNTALPTLHHNTTLVVGSDGERVSLNNVLVVVPNLYIDGLCAVHGVDEPLVPTPLGVDDHSLKPRTNLLPSPGNIGARLFSKYDWSVRRKTHS</sequence>
<keyword evidence="4" id="KW-1185">Reference proteome</keyword>
<dbReference type="SMART" id="SM00554">
    <property type="entry name" value="FAS1"/>
    <property type="match status" value="1"/>
</dbReference>
<name>A0AAV8UBE1_9ROSI</name>
<dbReference type="InterPro" id="IPR000782">
    <property type="entry name" value="FAS1_domain"/>
</dbReference>
<dbReference type="Gene3D" id="2.30.180.10">
    <property type="entry name" value="FAS1 domain"/>
    <property type="match status" value="1"/>
</dbReference>
<comment type="similarity">
    <text evidence="1">Belongs to the fasciclin-like AGP family.</text>
</comment>
<gene>
    <name evidence="3" type="ORF">K2173_019434</name>
</gene>
<organism evidence="3 4">
    <name type="scientific">Erythroxylum novogranatense</name>
    <dbReference type="NCBI Taxonomy" id="1862640"/>
    <lineage>
        <taxon>Eukaryota</taxon>
        <taxon>Viridiplantae</taxon>
        <taxon>Streptophyta</taxon>
        <taxon>Embryophyta</taxon>
        <taxon>Tracheophyta</taxon>
        <taxon>Spermatophyta</taxon>
        <taxon>Magnoliopsida</taxon>
        <taxon>eudicotyledons</taxon>
        <taxon>Gunneridae</taxon>
        <taxon>Pentapetalae</taxon>
        <taxon>rosids</taxon>
        <taxon>fabids</taxon>
        <taxon>Malpighiales</taxon>
        <taxon>Erythroxylaceae</taxon>
        <taxon>Erythroxylum</taxon>
    </lineage>
</organism>
<evidence type="ECO:0000313" key="4">
    <source>
        <dbReference type="Proteomes" id="UP001159364"/>
    </source>
</evidence>
<proteinExistence type="inferred from homology"/>
<evidence type="ECO:0000256" key="1">
    <source>
        <dbReference type="ARBA" id="ARBA00007843"/>
    </source>
</evidence>
<dbReference type="PANTHER" id="PTHR33985">
    <property type="entry name" value="OS02G0491300 PROTEIN-RELATED"/>
    <property type="match status" value="1"/>
</dbReference>
<reference evidence="3 4" key="1">
    <citation type="submission" date="2021-09" db="EMBL/GenBank/DDBJ databases">
        <title>Genomic insights and catalytic innovation underlie evolution of tropane alkaloids biosynthesis.</title>
        <authorList>
            <person name="Wang Y.-J."/>
            <person name="Tian T."/>
            <person name="Huang J.-P."/>
            <person name="Huang S.-X."/>
        </authorList>
    </citation>
    <scope>NUCLEOTIDE SEQUENCE [LARGE SCALE GENOMIC DNA]</scope>
    <source>
        <strain evidence="3">KIB-2018</strain>
        <tissue evidence="3">Leaf</tissue>
    </source>
</reference>
<dbReference type="InterPro" id="IPR052806">
    <property type="entry name" value="Fasciclin-like_AGP"/>
</dbReference>
<dbReference type="InterPro" id="IPR036378">
    <property type="entry name" value="FAS1_dom_sf"/>
</dbReference>
<evidence type="ECO:0000259" key="2">
    <source>
        <dbReference type="SMART" id="SM00554"/>
    </source>
</evidence>
<dbReference type="PANTHER" id="PTHR33985:SF15">
    <property type="entry name" value="FASCICLIN-LIKE ARABINOGALACTAN PROTEIN 19"/>
    <property type="match status" value="1"/>
</dbReference>
<dbReference type="SUPFAM" id="SSF82153">
    <property type="entry name" value="FAS1 domain"/>
    <property type="match status" value="1"/>
</dbReference>
<evidence type="ECO:0000313" key="3">
    <source>
        <dbReference type="EMBL" id="KAJ8899735.1"/>
    </source>
</evidence>
<protein>
    <recommendedName>
        <fullName evidence="2">FAS1 domain-containing protein</fullName>
    </recommendedName>
</protein>
<feature type="domain" description="FAS1" evidence="2">
    <location>
        <begin position="42"/>
        <end position="133"/>
    </location>
</feature>
<dbReference type="AlphaFoldDB" id="A0AAV8UBE1"/>
<dbReference type="Proteomes" id="UP001159364">
    <property type="component" value="Linkage Group LG08"/>
</dbReference>